<keyword evidence="1" id="KW-0472">Membrane</keyword>
<dbReference type="EMBL" id="LKAM01000014">
    <property type="protein sequence ID" value="KUM45991.1"/>
    <property type="molecule type" value="Genomic_DNA"/>
</dbReference>
<evidence type="ECO:0000256" key="1">
    <source>
        <dbReference type="SAM" id="Phobius"/>
    </source>
</evidence>
<organism evidence="2">
    <name type="scientific">Picea glauca</name>
    <name type="common">White spruce</name>
    <name type="synonym">Pinus glauca</name>
    <dbReference type="NCBI Taxonomy" id="3330"/>
    <lineage>
        <taxon>Eukaryota</taxon>
        <taxon>Viridiplantae</taxon>
        <taxon>Streptophyta</taxon>
        <taxon>Embryophyta</taxon>
        <taxon>Tracheophyta</taxon>
        <taxon>Spermatophyta</taxon>
        <taxon>Pinopsida</taxon>
        <taxon>Pinidae</taxon>
        <taxon>Conifers I</taxon>
        <taxon>Pinales</taxon>
        <taxon>Pinaceae</taxon>
        <taxon>Picea</taxon>
    </lineage>
</organism>
<sequence length="49" mass="5997">MNEFDTVMTYIMNECIITYLIYAFSGFITYLMNDWKKWKKFTIRSLKIA</sequence>
<keyword evidence="2" id="KW-0496">Mitochondrion</keyword>
<accession>A0A101LVB4</accession>
<protein>
    <submittedName>
        <fullName evidence="2">Uncharacterized protein</fullName>
    </submittedName>
</protein>
<keyword evidence="1" id="KW-0812">Transmembrane</keyword>
<keyword evidence="1" id="KW-1133">Transmembrane helix</keyword>
<gene>
    <name evidence="2" type="ORF">ABT39_MTgene2094</name>
</gene>
<reference evidence="2" key="1">
    <citation type="journal article" date="2015" name="Genome Biol. Evol.">
        <title>Organellar Genomes of White Spruce (Picea glauca): Assembly and Annotation.</title>
        <authorList>
            <person name="Jackman S.D."/>
            <person name="Warren R.L."/>
            <person name="Gibb E.A."/>
            <person name="Vandervalk B.P."/>
            <person name="Mohamadi H."/>
            <person name="Chu J."/>
            <person name="Raymond A."/>
            <person name="Pleasance S."/>
            <person name="Coope R."/>
            <person name="Wildung M.R."/>
            <person name="Ritland C.E."/>
            <person name="Bousquet J."/>
            <person name="Jones S.J."/>
            <person name="Bohlmann J."/>
            <person name="Birol I."/>
        </authorList>
    </citation>
    <scope>NUCLEOTIDE SEQUENCE [LARGE SCALE GENOMIC DNA]</scope>
    <source>
        <tissue evidence="2">Flushing bud</tissue>
    </source>
</reference>
<dbReference type="AlphaFoldDB" id="A0A101LVB4"/>
<feature type="transmembrane region" description="Helical" evidence="1">
    <location>
        <begin position="16"/>
        <end position="33"/>
    </location>
</feature>
<geneLocation type="mitochondrion" evidence="2"/>
<comment type="caution">
    <text evidence="2">The sequence shown here is derived from an EMBL/GenBank/DDBJ whole genome shotgun (WGS) entry which is preliminary data.</text>
</comment>
<evidence type="ECO:0000313" key="2">
    <source>
        <dbReference type="EMBL" id="KUM45991.1"/>
    </source>
</evidence>
<proteinExistence type="predicted"/>
<name>A0A101LVB4_PICGL</name>